<evidence type="ECO:0000256" key="1">
    <source>
        <dbReference type="SAM" id="MobiDB-lite"/>
    </source>
</evidence>
<accession>A0A2H1W5Y3</accession>
<feature type="region of interest" description="Disordered" evidence="1">
    <location>
        <begin position="1"/>
        <end position="51"/>
    </location>
</feature>
<gene>
    <name evidence="2" type="ORF">SFRICE_011531</name>
</gene>
<organism evidence="2">
    <name type="scientific">Spodoptera frugiperda</name>
    <name type="common">Fall armyworm</name>
    <dbReference type="NCBI Taxonomy" id="7108"/>
    <lineage>
        <taxon>Eukaryota</taxon>
        <taxon>Metazoa</taxon>
        <taxon>Ecdysozoa</taxon>
        <taxon>Arthropoda</taxon>
        <taxon>Hexapoda</taxon>
        <taxon>Insecta</taxon>
        <taxon>Pterygota</taxon>
        <taxon>Neoptera</taxon>
        <taxon>Endopterygota</taxon>
        <taxon>Lepidoptera</taxon>
        <taxon>Glossata</taxon>
        <taxon>Ditrysia</taxon>
        <taxon>Noctuoidea</taxon>
        <taxon>Noctuidae</taxon>
        <taxon>Amphipyrinae</taxon>
        <taxon>Spodoptera</taxon>
    </lineage>
</organism>
<dbReference type="EMBL" id="ODYU01006556">
    <property type="protein sequence ID" value="SOQ48499.1"/>
    <property type="molecule type" value="Genomic_DNA"/>
</dbReference>
<sequence length="117" mass="13158">MLGPLARISNQSGRNVMRSFIRNGSNGGIPGEQNFAQPGNRPRDPLSGSRVCDHSTNEAIIEINRIIEINKHEPSIRHPQPHAPHPELLLVRGHRYRGSVRRAMAPDEQELNFVHFS</sequence>
<evidence type="ECO:0000313" key="2">
    <source>
        <dbReference type="EMBL" id="SOQ48499.1"/>
    </source>
</evidence>
<proteinExistence type="predicted"/>
<protein>
    <submittedName>
        <fullName evidence="2">SFRICE_011531</fullName>
    </submittedName>
</protein>
<dbReference type="AlphaFoldDB" id="A0A2H1W5Y3"/>
<reference evidence="2" key="1">
    <citation type="submission" date="2016-07" db="EMBL/GenBank/DDBJ databases">
        <authorList>
            <person name="Bretaudeau A."/>
        </authorList>
    </citation>
    <scope>NUCLEOTIDE SEQUENCE</scope>
    <source>
        <strain evidence="2">Rice</strain>
        <tissue evidence="2">Whole body</tissue>
    </source>
</reference>
<name>A0A2H1W5Y3_SPOFR</name>